<comment type="caution">
    <text evidence="7">The sequence shown here is derived from an EMBL/GenBank/DDBJ whole genome shotgun (WGS) entry which is preliminary data.</text>
</comment>
<dbReference type="EMBL" id="JAANXD010000019">
    <property type="protein sequence ID" value="MBS1257304.1"/>
    <property type="molecule type" value="Genomic_DNA"/>
</dbReference>
<evidence type="ECO:0000313" key="7">
    <source>
        <dbReference type="EMBL" id="MBS1257304.1"/>
    </source>
</evidence>
<sequence length="392" mass="44612">MIKKCKEIDIVVGIPSYNEADNIAFVARQLSLGLSKYFPSLSSAIINVDNNSTDGTKEAFLGADTGKILKKYISTEKGIVGKGNNFRNLFIEVERLNSKAIVVVDADLLSITPEWVKTLATPILEGHDYVTPLYSRNEYDGTITNHITYPLLRSIFKADIRQPIGGDFAFSPKMARYWTGMAWEKSTRQYGIDIFMTTAAVLNGFKVCQVALGSKVHKPSAPKLGPMFTQVISTLFANISNFKNVWLNGNVEKDCPVHGQFNYEDPQPLSVDYKSIKKQSIEGFSRKDLQLSSIMHLPHYYTTKKMHLSRSWNIGSELWAKILYDFIFAYETSEDKEEVVESLKPLYFARTASFYRQTMDMTHQESEEKILEQAKQFQKCRGYLFNKFGSYM</sequence>
<name>A0A941W0I1_9BACT</name>
<dbReference type="InterPro" id="IPR029044">
    <property type="entry name" value="Nucleotide-diphossugar_trans"/>
</dbReference>
<dbReference type="Gene3D" id="3.90.550.10">
    <property type="entry name" value="Spore Coat Polysaccharide Biosynthesis Protein SpsA, Chain A"/>
    <property type="match status" value="1"/>
</dbReference>
<dbReference type="Pfam" id="PF00535">
    <property type="entry name" value="Glycos_transf_2"/>
    <property type="match status" value="1"/>
</dbReference>
<dbReference type="SUPFAM" id="SSF53448">
    <property type="entry name" value="Nucleotide-diphospho-sugar transferases"/>
    <property type="match status" value="1"/>
</dbReference>
<keyword evidence="4" id="KW-0808">Transferase</keyword>
<dbReference type="GO" id="GO:0016757">
    <property type="term" value="F:glycosyltransferase activity"/>
    <property type="evidence" value="ECO:0007669"/>
    <property type="project" value="UniProtKB-KW"/>
</dbReference>
<dbReference type="AlphaFoldDB" id="A0A941W0I1"/>
<protein>
    <submittedName>
        <fullName evidence="7">Glucosylglycerate synthase</fullName>
    </submittedName>
</protein>
<evidence type="ECO:0000259" key="6">
    <source>
        <dbReference type="Pfam" id="PF00535"/>
    </source>
</evidence>
<accession>A0A941W0I1</accession>
<evidence type="ECO:0000313" key="8">
    <source>
        <dbReference type="Proteomes" id="UP000722750"/>
    </source>
</evidence>
<feature type="domain" description="Glycosyltransferase 2-like" evidence="6">
    <location>
        <begin position="12"/>
        <end position="149"/>
    </location>
</feature>
<evidence type="ECO:0000256" key="3">
    <source>
        <dbReference type="ARBA" id="ARBA00022676"/>
    </source>
</evidence>
<dbReference type="PANTHER" id="PTHR48090:SF10">
    <property type="entry name" value="GLUCOSYL-3-PHOSPHOGLYCERATE SYNTHASE"/>
    <property type="match status" value="1"/>
</dbReference>
<comment type="cofactor">
    <cofactor evidence="1">
        <name>Mg(2+)</name>
        <dbReference type="ChEBI" id="CHEBI:18420"/>
    </cofactor>
</comment>
<evidence type="ECO:0000256" key="2">
    <source>
        <dbReference type="ARBA" id="ARBA00006739"/>
    </source>
</evidence>
<proteinExistence type="inferred from homology"/>
<dbReference type="InterPro" id="IPR001173">
    <property type="entry name" value="Glyco_trans_2-like"/>
</dbReference>
<keyword evidence="5" id="KW-0460">Magnesium</keyword>
<keyword evidence="3" id="KW-0328">Glycosyltransferase</keyword>
<dbReference type="InterPro" id="IPR050256">
    <property type="entry name" value="Glycosyltransferase_2"/>
</dbReference>
<reference evidence="7" key="1">
    <citation type="journal article" date="2021" name="ISME J.">
        <title>Fine-scale metabolic discontinuity in a stratified prokaryote microbiome of a Red Sea deep halocline.</title>
        <authorList>
            <person name="Michoud G."/>
            <person name="Ngugi D.K."/>
            <person name="Barozzi A."/>
            <person name="Merlino G."/>
            <person name="Calleja M.L."/>
            <person name="Delgado-Huertas A."/>
            <person name="Moran X.A.G."/>
            <person name="Daffonchio D."/>
        </authorList>
    </citation>
    <scope>NUCLEOTIDE SEQUENCE</scope>
    <source>
        <strain evidence="7">SuakinDeep_MAG55_1</strain>
    </source>
</reference>
<gene>
    <name evidence="7" type="ORF">MAG551_00346</name>
</gene>
<evidence type="ECO:0000256" key="1">
    <source>
        <dbReference type="ARBA" id="ARBA00001946"/>
    </source>
</evidence>
<evidence type="ECO:0000256" key="5">
    <source>
        <dbReference type="ARBA" id="ARBA00022842"/>
    </source>
</evidence>
<comment type="similarity">
    <text evidence="2">Belongs to the glycosyltransferase 2 family.</text>
</comment>
<organism evidence="7 8">
    <name type="scientific">Candidatus Scalindua arabica</name>
    <dbReference type="NCBI Taxonomy" id="1127984"/>
    <lineage>
        <taxon>Bacteria</taxon>
        <taxon>Pseudomonadati</taxon>
        <taxon>Planctomycetota</taxon>
        <taxon>Candidatus Brocadiia</taxon>
        <taxon>Candidatus Brocadiales</taxon>
        <taxon>Candidatus Scalinduaceae</taxon>
        <taxon>Candidatus Scalindua</taxon>
    </lineage>
</organism>
<evidence type="ECO:0000256" key="4">
    <source>
        <dbReference type="ARBA" id="ARBA00022679"/>
    </source>
</evidence>
<dbReference type="Proteomes" id="UP000722750">
    <property type="component" value="Unassembled WGS sequence"/>
</dbReference>
<dbReference type="PANTHER" id="PTHR48090">
    <property type="entry name" value="UNDECAPRENYL-PHOSPHATE 4-DEOXY-4-FORMAMIDO-L-ARABINOSE TRANSFERASE-RELATED"/>
    <property type="match status" value="1"/>
</dbReference>